<name>A0A061R3J2_9CHLO</name>
<evidence type="ECO:0000313" key="1">
    <source>
        <dbReference type="EMBL" id="JAC67487.1"/>
    </source>
</evidence>
<sequence length="162" mass="17417">MVLQGSSPRPKLLHAALRKCPSFITSFTHARELAHPRRNPSDPLLPAPFLCALCSLCPVGIALTCVVGQLVIHLSNRGERGGAARRRCMRGLESIVLALRWMPCRAMRTPRPFFPPCGSLTPVARRHSSAHGNPLTGCSPCSSAGSHSVALPLLLPHLPLNV</sequence>
<reference evidence="1" key="1">
    <citation type="submission" date="2014-05" db="EMBL/GenBank/DDBJ databases">
        <title>The transcriptome of the halophilic microalga Tetraselmis sp. GSL018 isolated from the Great Salt Lake, Utah.</title>
        <authorList>
            <person name="Jinkerson R.E."/>
            <person name="D'Adamo S."/>
            <person name="Posewitz M.C."/>
        </authorList>
    </citation>
    <scope>NUCLEOTIDE SEQUENCE</scope>
    <source>
        <strain evidence="1">GSL018</strain>
    </source>
</reference>
<protein>
    <submittedName>
        <fullName evidence="1">Uncharacterized protein</fullName>
    </submittedName>
</protein>
<dbReference type="EMBL" id="GBEZ01019012">
    <property type="protein sequence ID" value="JAC67487.1"/>
    <property type="molecule type" value="Transcribed_RNA"/>
</dbReference>
<accession>A0A061R3J2</accession>
<organism evidence="1">
    <name type="scientific">Tetraselmis sp. GSL018</name>
    <dbReference type="NCBI Taxonomy" id="582737"/>
    <lineage>
        <taxon>Eukaryota</taxon>
        <taxon>Viridiplantae</taxon>
        <taxon>Chlorophyta</taxon>
        <taxon>core chlorophytes</taxon>
        <taxon>Chlorodendrophyceae</taxon>
        <taxon>Chlorodendrales</taxon>
        <taxon>Chlorodendraceae</taxon>
        <taxon>Tetraselmis</taxon>
    </lineage>
</organism>
<proteinExistence type="predicted"/>
<gene>
    <name evidence="1" type="ORF">TSPGSL018_11031</name>
</gene>
<dbReference type="AlphaFoldDB" id="A0A061R3J2"/>